<feature type="signal peptide" evidence="1">
    <location>
        <begin position="1"/>
        <end position="22"/>
    </location>
</feature>
<gene>
    <name evidence="2" type="ORF">ESB00_18225</name>
</gene>
<keyword evidence="3" id="KW-1185">Reference proteome</keyword>
<dbReference type="Pfam" id="PF12875">
    <property type="entry name" value="DUF3826"/>
    <property type="match status" value="1"/>
</dbReference>
<sequence length="217" mass="23823">MHPRLLPALLVILLSVAPALRAGDTPPPPPPELVQRADKIVAALQLADAAQAARVSDLVARQYAALRLVHETRDTGLKLAGELTDKTEAEQAKARIKDTATARQAALHYAFVAALSAELTPAQVDGVKDGMTYGVLPNTFKVYQEMLPNLTAEQKRQILAWLTEAREHAMDASTSDEKHGWFGKYKGRINNYLAQAGIDMKQAEKDMFARKKTKQDN</sequence>
<name>A0A4Q1C5B5_9BACT</name>
<dbReference type="EMBL" id="SDHX01000002">
    <property type="protein sequence ID" value="RXK53627.1"/>
    <property type="molecule type" value="Genomic_DNA"/>
</dbReference>
<reference evidence="2 3" key="1">
    <citation type="submission" date="2019-01" db="EMBL/GenBank/DDBJ databases">
        <title>Lacunisphaera sp. strain TWA-58.</title>
        <authorList>
            <person name="Chen W.-M."/>
        </authorList>
    </citation>
    <scope>NUCLEOTIDE SEQUENCE [LARGE SCALE GENOMIC DNA]</scope>
    <source>
        <strain evidence="2 3">TWA-58</strain>
    </source>
</reference>
<dbReference type="AlphaFoldDB" id="A0A4Q1C5B5"/>
<evidence type="ECO:0000313" key="3">
    <source>
        <dbReference type="Proteomes" id="UP000290218"/>
    </source>
</evidence>
<evidence type="ECO:0000256" key="1">
    <source>
        <dbReference type="SAM" id="SignalP"/>
    </source>
</evidence>
<dbReference type="RefSeq" id="WP_129049499.1">
    <property type="nucleotide sequence ID" value="NZ_SDHX01000002.1"/>
</dbReference>
<comment type="caution">
    <text evidence="2">The sequence shown here is derived from an EMBL/GenBank/DDBJ whole genome shotgun (WGS) entry which is preliminary data.</text>
</comment>
<feature type="chain" id="PRO_5020416221" evidence="1">
    <location>
        <begin position="23"/>
        <end position="217"/>
    </location>
</feature>
<keyword evidence="1" id="KW-0732">Signal</keyword>
<evidence type="ECO:0000313" key="2">
    <source>
        <dbReference type="EMBL" id="RXK53627.1"/>
    </source>
</evidence>
<organism evidence="2 3">
    <name type="scientific">Oleiharenicola lentus</name>
    <dbReference type="NCBI Taxonomy" id="2508720"/>
    <lineage>
        <taxon>Bacteria</taxon>
        <taxon>Pseudomonadati</taxon>
        <taxon>Verrucomicrobiota</taxon>
        <taxon>Opitutia</taxon>
        <taxon>Opitutales</taxon>
        <taxon>Opitutaceae</taxon>
        <taxon>Oleiharenicola</taxon>
    </lineage>
</organism>
<dbReference type="OrthoDB" id="195041at2"/>
<accession>A0A4Q1C5B5</accession>
<proteinExistence type="predicted"/>
<protein>
    <submittedName>
        <fullName evidence="2">DUF3826 domain-containing protein</fullName>
    </submittedName>
</protein>
<dbReference type="Proteomes" id="UP000290218">
    <property type="component" value="Unassembled WGS sequence"/>
</dbReference>
<dbReference type="InterPro" id="IPR024284">
    <property type="entry name" value="DUF3826"/>
</dbReference>